<evidence type="ECO:0000256" key="6">
    <source>
        <dbReference type="ARBA" id="ARBA00022801"/>
    </source>
</evidence>
<dbReference type="GO" id="GO:0003937">
    <property type="term" value="F:IMP cyclohydrolase activity"/>
    <property type="evidence" value="ECO:0007669"/>
    <property type="project" value="UniProtKB-UniRule"/>
</dbReference>
<dbReference type="GO" id="GO:0006189">
    <property type="term" value="P:'de novo' IMP biosynthetic process"/>
    <property type="evidence" value="ECO:0007669"/>
    <property type="project" value="UniProtKB-UniRule"/>
</dbReference>
<keyword evidence="7 8" id="KW-0511">Multifunctional enzyme</keyword>
<reference evidence="10" key="1">
    <citation type="submission" date="2018-12" db="EMBL/GenBank/DDBJ databases">
        <title>Novel natural products biosynthetic potential of the class Ktedonobacteria.</title>
        <authorList>
            <person name="Zheng Y."/>
            <person name="Saitou A."/>
            <person name="Wang C.M."/>
            <person name="Toyoda A."/>
            <person name="Minakuchi Y."/>
            <person name="Sekiguchi Y."/>
            <person name="Ueda K."/>
            <person name="Takano H."/>
            <person name="Sakai Y."/>
            <person name="Yokota A."/>
            <person name="Yabe S."/>
        </authorList>
    </citation>
    <scope>NUCLEOTIDE SEQUENCE</scope>
    <source>
        <strain evidence="10">COM3</strain>
    </source>
</reference>
<evidence type="ECO:0000313" key="10">
    <source>
        <dbReference type="EMBL" id="BBH90370.1"/>
    </source>
</evidence>
<comment type="domain">
    <text evidence="8">The IMP cyclohydrolase activity resides in the N-terminal region.</text>
</comment>
<dbReference type="PROSITE" id="PS51855">
    <property type="entry name" value="MGS"/>
    <property type="match status" value="1"/>
</dbReference>
<dbReference type="NCBIfam" id="NF002049">
    <property type="entry name" value="PRK00881.1"/>
    <property type="match status" value="1"/>
</dbReference>
<dbReference type="GO" id="GO:0004643">
    <property type="term" value="F:phosphoribosylaminoimidazolecarboxamide formyltransferase activity"/>
    <property type="evidence" value="ECO:0007669"/>
    <property type="project" value="UniProtKB-UniRule"/>
</dbReference>
<dbReference type="SMART" id="SM00798">
    <property type="entry name" value="AICARFT_IMPCHas"/>
    <property type="match status" value="1"/>
</dbReference>
<evidence type="ECO:0000256" key="2">
    <source>
        <dbReference type="ARBA" id="ARBA00004954"/>
    </source>
</evidence>
<comment type="similarity">
    <text evidence="3 8">Belongs to the PurH family.</text>
</comment>
<keyword evidence="5 8" id="KW-0658">Purine biosynthesis</keyword>
<dbReference type="PANTHER" id="PTHR11692">
    <property type="entry name" value="BIFUNCTIONAL PURINE BIOSYNTHESIS PROTEIN PURH"/>
    <property type="match status" value="1"/>
</dbReference>
<evidence type="ECO:0000256" key="8">
    <source>
        <dbReference type="HAMAP-Rule" id="MF_00139"/>
    </source>
</evidence>
<dbReference type="InterPro" id="IPR036914">
    <property type="entry name" value="MGS-like_dom_sf"/>
</dbReference>
<accession>A0A455SRQ4</accession>
<dbReference type="HAMAP" id="MF_00139">
    <property type="entry name" value="PurH"/>
    <property type="match status" value="1"/>
</dbReference>
<dbReference type="UniPathway" id="UPA00074">
    <property type="reaction ID" value="UER00133"/>
</dbReference>
<dbReference type="PIRSF" id="PIRSF000414">
    <property type="entry name" value="AICARFT_IMPCHas"/>
    <property type="match status" value="1"/>
</dbReference>
<name>A0A455SRQ4_9CHLR</name>
<dbReference type="SUPFAM" id="SSF52335">
    <property type="entry name" value="Methylglyoxal synthase-like"/>
    <property type="match status" value="1"/>
</dbReference>
<organism evidence="10">
    <name type="scientific">Thermosporothrix sp. COM3</name>
    <dbReference type="NCBI Taxonomy" id="2490863"/>
    <lineage>
        <taxon>Bacteria</taxon>
        <taxon>Bacillati</taxon>
        <taxon>Chloroflexota</taxon>
        <taxon>Ktedonobacteria</taxon>
        <taxon>Ktedonobacterales</taxon>
        <taxon>Thermosporotrichaceae</taxon>
        <taxon>Thermosporothrix</taxon>
    </lineage>
</organism>
<dbReference type="Pfam" id="PF01808">
    <property type="entry name" value="AICARFT_IMPCHas"/>
    <property type="match status" value="1"/>
</dbReference>
<evidence type="ECO:0000256" key="1">
    <source>
        <dbReference type="ARBA" id="ARBA00004844"/>
    </source>
</evidence>
<comment type="catalytic activity">
    <reaction evidence="8">
        <text>IMP + H2O = 5-formamido-1-(5-phospho-D-ribosyl)imidazole-4-carboxamide</text>
        <dbReference type="Rhea" id="RHEA:18445"/>
        <dbReference type="ChEBI" id="CHEBI:15377"/>
        <dbReference type="ChEBI" id="CHEBI:58053"/>
        <dbReference type="ChEBI" id="CHEBI:58467"/>
        <dbReference type="EC" id="3.5.4.10"/>
    </reaction>
</comment>
<dbReference type="EC" id="2.1.2.3" evidence="8"/>
<dbReference type="InterPro" id="IPR024051">
    <property type="entry name" value="AICAR_Tfase_dup_dom_sf"/>
</dbReference>
<dbReference type="InterPro" id="IPR002695">
    <property type="entry name" value="PurH-like"/>
</dbReference>
<feature type="domain" description="MGS-like" evidence="9">
    <location>
        <begin position="1"/>
        <end position="139"/>
    </location>
</feature>
<keyword evidence="6 8" id="KW-0378">Hydrolase</keyword>
<dbReference type="SUPFAM" id="SSF53927">
    <property type="entry name" value="Cytidine deaminase-like"/>
    <property type="match status" value="1"/>
</dbReference>
<dbReference type="InterPro" id="IPR011607">
    <property type="entry name" value="MGS-like_dom"/>
</dbReference>
<comment type="pathway">
    <text evidence="2 8">Purine metabolism; IMP biosynthesis via de novo pathway; 5-formamido-1-(5-phospho-D-ribosyl)imidazole-4-carboxamide from 5-amino-1-(5-phospho-D-ribosyl)imidazole-4-carboxamide (10-formyl THF route): step 1/1.</text>
</comment>
<dbReference type="AlphaFoldDB" id="A0A455SRQ4"/>
<protein>
    <recommendedName>
        <fullName evidence="8">Bifunctional purine biosynthesis protein PurH</fullName>
    </recommendedName>
    <domain>
        <recommendedName>
            <fullName evidence="8">Phosphoribosylaminoimidazolecarboxamide formyltransferase</fullName>
            <ecNumber evidence="8">2.1.2.3</ecNumber>
        </recommendedName>
        <alternativeName>
            <fullName evidence="8">AICAR transformylase</fullName>
        </alternativeName>
    </domain>
    <domain>
        <recommendedName>
            <fullName evidence="8">IMP cyclohydrolase</fullName>
            <ecNumber evidence="8">3.5.4.10</ecNumber>
        </recommendedName>
        <alternativeName>
            <fullName evidence="8">ATIC</fullName>
        </alternativeName>
        <alternativeName>
            <fullName evidence="8">IMP synthase</fullName>
        </alternativeName>
        <alternativeName>
            <fullName evidence="8">Inosinicase</fullName>
        </alternativeName>
    </domain>
</protein>
<evidence type="ECO:0000256" key="7">
    <source>
        <dbReference type="ARBA" id="ARBA00023268"/>
    </source>
</evidence>
<proteinExistence type="inferred from homology"/>
<dbReference type="EMBL" id="AP019376">
    <property type="protein sequence ID" value="BBH90370.1"/>
    <property type="molecule type" value="Genomic_DNA"/>
</dbReference>
<keyword evidence="4 8" id="KW-0808">Transferase</keyword>
<dbReference type="GO" id="GO:0005829">
    <property type="term" value="C:cytosol"/>
    <property type="evidence" value="ECO:0007669"/>
    <property type="project" value="TreeGrafter"/>
</dbReference>
<dbReference type="FunFam" id="3.40.140.20:FF:000001">
    <property type="entry name" value="Bifunctional purine biosynthesis protein PurH"/>
    <property type="match status" value="1"/>
</dbReference>
<dbReference type="PANTHER" id="PTHR11692:SF0">
    <property type="entry name" value="BIFUNCTIONAL PURINE BIOSYNTHESIS PROTEIN ATIC"/>
    <property type="match status" value="1"/>
</dbReference>
<evidence type="ECO:0000256" key="5">
    <source>
        <dbReference type="ARBA" id="ARBA00022755"/>
    </source>
</evidence>
<sequence>MRALISVADRTGLVELVQELESLGVSIFATDNTCKALKAKGVTVSSASELLPPAMHLDERTIYPLLTACIAGKQITGRHPKQNGKWQPVEIVVANLAPYREKIARPELTLNEALEHIDLERAAFLRTAAKHFLQVLVLCRPRDYMEVVQEWKEQGEVSIETRKKLAAIAFQQSALYDTTVAEYLWTPGEGFPEELTLPFERVMNLRYGENPHQQAAFYRWAGVSCSRLKLPTLADAEQIQGPELSYNNLLDLDTALSIVQNFTAPTATIIKHTSPCGLACGDTLVDAYKKAHAGDPLSSTAGIIGCNRLVDEETAQEISQLFYEAIIAPGYSREALAILRQQKELRLLTTNTPIEPGNASTQWLHTGRPEIRSVNGGILIQTPDAVGDKETEYRVVTEREPNLDEVTDLMFAWKAVRFVKSNAIVLARKLAVIGVGGGQTNRAASVQLAIDRAGTRARGSVLASDAYFPYPDGVELAARAGITAIVQPGGSSRDEEAIRVANQYAIAMVFTGRRHFRH</sequence>
<dbReference type="EC" id="3.5.4.10" evidence="8"/>
<gene>
    <name evidence="8 10" type="primary">purH</name>
    <name evidence="10" type="ORF">KTC_51210</name>
</gene>
<comment type="pathway">
    <text evidence="1 8">Purine metabolism; IMP biosynthesis via de novo pathway; IMP from 5-formamido-1-(5-phospho-D-ribosyl)imidazole-4-carboxamide: step 1/1.</text>
</comment>
<dbReference type="Gene3D" id="3.40.140.20">
    <property type="match status" value="2"/>
</dbReference>
<evidence type="ECO:0000259" key="9">
    <source>
        <dbReference type="PROSITE" id="PS51855"/>
    </source>
</evidence>
<dbReference type="Gene3D" id="3.40.50.1380">
    <property type="entry name" value="Methylglyoxal synthase-like domain"/>
    <property type="match status" value="1"/>
</dbReference>
<evidence type="ECO:0000256" key="3">
    <source>
        <dbReference type="ARBA" id="ARBA00007667"/>
    </source>
</evidence>
<comment type="catalytic activity">
    <reaction evidence="8">
        <text>(6R)-10-formyltetrahydrofolate + 5-amino-1-(5-phospho-beta-D-ribosyl)imidazole-4-carboxamide = 5-formamido-1-(5-phospho-D-ribosyl)imidazole-4-carboxamide + (6S)-5,6,7,8-tetrahydrofolate</text>
        <dbReference type="Rhea" id="RHEA:22192"/>
        <dbReference type="ChEBI" id="CHEBI:57453"/>
        <dbReference type="ChEBI" id="CHEBI:58467"/>
        <dbReference type="ChEBI" id="CHEBI:58475"/>
        <dbReference type="ChEBI" id="CHEBI:195366"/>
        <dbReference type="EC" id="2.1.2.3"/>
    </reaction>
</comment>
<evidence type="ECO:0000256" key="4">
    <source>
        <dbReference type="ARBA" id="ARBA00022679"/>
    </source>
</evidence>
<dbReference type="Pfam" id="PF02142">
    <property type="entry name" value="MGS"/>
    <property type="match status" value="1"/>
</dbReference>
<dbReference type="InterPro" id="IPR016193">
    <property type="entry name" value="Cytidine_deaminase-like"/>
</dbReference>